<evidence type="ECO:0000313" key="3">
    <source>
        <dbReference type="Proteomes" id="UP000054538"/>
    </source>
</evidence>
<feature type="compositionally biased region" description="Polar residues" evidence="1">
    <location>
        <begin position="1"/>
        <end position="10"/>
    </location>
</feature>
<proteinExistence type="predicted"/>
<gene>
    <name evidence="2" type="ORF">PAXRUDRAFT_15100</name>
</gene>
<protein>
    <submittedName>
        <fullName evidence="2">Uncharacterized protein</fullName>
    </submittedName>
</protein>
<dbReference type="EMBL" id="KN825747">
    <property type="protein sequence ID" value="KIK81697.1"/>
    <property type="molecule type" value="Genomic_DNA"/>
</dbReference>
<reference evidence="2 3" key="1">
    <citation type="submission" date="2014-04" db="EMBL/GenBank/DDBJ databases">
        <authorList>
            <consortium name="DOE Joint Genome Institute"/>
            <person name="Kuo A."/>
            <person name="Kohler A."/>
            <person name="Jargeat P."/>
            <person name="Nagy L.G."/>
            <person name="Floudas D."/>
            <person name="Copeland A."/>
            <person name="Barry K.W."/>
            <person name="Cichocki N."/>
            <person name="Veneault-Fourrey C."/>
            <person name="LaButti K."/>
            <person name="Lindquist E.A."/>
            <person name="Lipzen A."/>
            <person name="Lundell T."/>
            <person name="Morin E."/>
            <person name="Murat C."/>
            <person name="Sun H."/>
            <person name="Tunlid A."/>
            <person name="Henrissat B."/>
            <person name="Grigoriev I.V."/>
            <person name="Hibbett D.S."/>
            <person name="Martin F."/>
            <person name="Nordberg H.P."/>
            <person name="Cantor M.N."/>
            <person name="Hua S.X."/>
        </authorList>
    </citation>
    <scope>NUCLEOTIDE SEQUENCE [LARGE SCALE GENOMIC DNA]</scope>
    <source>
        <strain evidence="2 3">Ve08.2h10</strain>
    </source>
</reference>
<dbReference type="AlphaFoldDB" id="A0A0D0CG17"/>
<evidence type="ECO:0000256" key="1">
    <source>
        <dbReference type="SAM" id="MobiDB-lite"/>
    </source>
</evidence>
<accession>A0A0D0CG17</accession>
<feature type="region of interest" description="Disordered" evidence="1">
    <location>
        <begin position="1"/>
        <end position="25"/>
    </location>
</feature>
<evidence type="ECO:0000313" key="2">
    <source>
        <dbReference type="EMBL" id="KIK81697.1"/>
    </source>
</evidence>
<organism evidence="2 3">
    <name type="scientific">Paxillus rubicundulus Ve08.2h10</name>
    <dbReference type="NCBI Taxonomy" id="930991"/>
    <lineage>
        <taxon>Eukaryota</taxon>
        <taxon>Fungi</taxon>
        <taxon>Dikarya</taxon>
        <taxon>Basidiomycota</taxon>
        <taxon>Agaricomycotina</taxon>
        <taxon>Agaricomycetes</taxon>
        <taxon>Agaricomycetidae</taxon>
        <taxon>Boletales</taxon>
        <taxon>Paxilineae</taxon>
        <taxon>Paxillaceae</taxon>
        <taxon>Paxillus</taxon>
    </lineage>
</organism>
<name>A0A0D0CG17_9AGAM</name>
<dbReference type="InParanoid" id="A0A0D0CG17"/>
<dbReference type="Proteomes" id="UP000054538">
    <property type="component" value="Unassembled WGS sequence"/>
</dbReference>
<sequence length="73" mass="8309">MSSLSASAKTSKVKTLKTPKRNFTTLEAPTLPPVEKKQRIEEEAQENIEMKVYIEESTSPSQVIYHRESTSIR</sequence>
<keyword evidence="3" id="KW-1185">Reference proteome</keyword>
<reference evidence="3" key="2">
    <citation type="submission" date="2015-01" db="EMBL/GenBank/DDBJ databases">
        <title>Evolutionary Origins and Diversification of the Mycorrhizal Mutualists.</title>
        <authorList>
            <consortium name="DOE Joint Genome Institute"/>
            <consortium name="Mycorrhizal Genomics Consortium"/>
            <person name="Kohler A."/>
            <person name="Kuo A."/>
            <person name="Nagy L.G."/>
            <person name="Floudas D."/>
            <person name="Copeland A."/>
            <person name="Barry K.W."/>
            <person name="Cichocki N."/>
            <person name="Veneault-Fourrey C."/>
            <person name="LaButti K."/>
            <person name="Lindquist E.A."/>
            <person name="Lipzen A."/>
            <person name="Lundell T."/>
            <person name="Morin E."/>
            <person name="Murat C."/>
            <person name="Riley R."/>
            <person name="Ohm R."/>
            <person name="Sun H."/>
            <person name="Tunlid A."/>
            <person name="Henrissat B."/>
            <person name="Grigoriev I.V."/>
            <person name="Hibbett D.S."/>
            <person name="Martin F."/>
        </authorList>
    </citation>
    <scope>NUCLEOTIDE SEQUENCE [LARGE SCALE GENOMIC DNA]</scope>
    <source>
        <strain evidence="3">Ve08.2h10</strain>
    </source>
</reference>
<dbReference type="HOGENOM" id="CLU_2705594_0_0_1"/>
<feature type="compositionally biased region" description="Basic residues" evidence="1">
    <location>
        <begin position="11"/>
        <end position="20"/>
    </location>
</feature>